<keyword evidence="1" id="KW-0645">Protease</keyword>
<sequence length="514" mass="55318">MPPASPNAANPRIAILGIHHEGSRFAPPLNEADTREWGQLDGAEMWADANAARPRSMGGLWGFVRAMNVTGPWTPVPITYLDCGAAGAIEHGWYVRVRDEMRRQLEAAMPVDGVYFPQHGASITTEELDPDGELFQMARDIVGPGVPIVATLDLHANVSDRMVQSTDLLVAYRTNPHTDQSARGREAAMAMRELLAGLKTEHHFIRLPLMAPQVSQLTAAGPYAEIIAYGQTKVDETVMNVSILGGFTYGDTPDQGMAFIVTTRGDAARARDVCKELAGRVWRYRERFLPKLTGLDECVARAVAVGRDRTLAPICIADVADNPGGGARGNTTWLLEALHASGAEGVVLGVFTDPPLAAEAHRLGSGATFTAHFNRDETQPLSRPFQAQATVVGLSDGVFPGAVDGSAAGTMVDLGPTAALQVGNVTVIVITRRQQCIDPGYIEHVGVPLTAARTVIVKSRGHFRAGFLRLFQPEQVIEADVPGLTSPNLGNFDFRSVPRPIYPLDMDADWTPPN</sequence>
<dbReference type="InterPro" id="IPR010799">
    <property type="entry name" value="MlrC_C"/>
</dbReference>
<dbReference type="EMBL" id="RJKX01000015">
    <property type="protein sequence ID" value="ROP84708.1"/>
    <property type="molecule type" value="Genomic_DNA"/>
</dbReference>
<dbReference type="Proteomes" id="UP000278222">
    <property type="component" value="Unassembled WGS sequence"/>
</dbReference>
<gene>
    <name evidence="4" type="ORF">EDC65_4064</name>
</gene>
<evidence type="ECO:0000259" key="2">
    <source>
        <dbReference type="Pfam" id="PF07171"/>
    </source>
</evidence>
<organism evidence="4 5">
    <name type="scientific">Stella humosa</name>
    <dbReference type="NCBI Taxonomy" id="94"/>
    <lineage>
        <taxon>Bacteria</taxon>
        <taxon>Pseudomonadati</taxon>
        <taxon>Pseudomonadota</taxon>
        <taxon>Alphaproteobacteria</taxon>
        <taxon>Rhodospirillales</taxon>
        <taxon>Stellaceae</taxon>
        <taxon>Stella</taxon>
    </lineage>
</organism>
<evidence type="ECO:0000256" key="1">
    <source>
        <dbReference type="PIRNR" id="PIRNR012702"/>
    </source>
</evidence>
<dbReference type="Pfam" id="PF07364">
    <property type="entry name" value="DUF1485"/>
    <property type="match status" value="1"/>
</dbReference>
<feature type="domain" description="Microcystin LR degradation protein MlrC C-terminal" evidence="2">
    <location>
        <begin position="316"/>
        <end position="495"/>
    </location>
</feature>
<accession>A0A3N1L290</accession>
<keyword evidence="5" id="KW-1185">Reference proteome</keyword>
<keyword evidence="1" id="KW-0479">Metal-binding</keyword>
<keyword evidence="1" id="KW-0378">Hydrolase</keyword>
<comment type="function">
    <text evidence="1">Involved in peptidolytic degradation of cyclic heptapeptide hepatotoxin microcystin (MC).</text>
</comment>
<protein>
    <recommendedName>
        <fullName evidence="1">Microcystinase C</fullName>
        <shortName evidence="1">MlrC</shortName>
    </recommendedName>
</protein>
<dbReference type="InterPro" id="IPR009197">
    <property type="entry name" value="MlrC"/>
</dbReference>
<feature type="domain" description="Microcystin LR degradation protein MlrC N-terminal" evidence="3">
    <location>
        <begin position="12"/>
        <end position="302"/>
    </location>
</feature>
<evidence type="ECO:0000259" key="3">
    <source>
        <dbReference type="Pfam" id="PF07364"/>
    </source>
</evidence>
<dbReference type="GO" id="GO:0046872">
    <property type="term" value="F:metal ion binding"/>
    <property type="evidence" value="ECO:0007669"/>
    <property type="project" value="UniProtKB-KW"/>
</dbReference>
<dbReference type="AlphaFoldDB" id="A0A3N1L290"/>
<dbReference type="OrthoDB" id="9782658at2"/>
<evidence type="ECO:0000313" key="5">
    <source>
        <dbReference type="Proteomes" id="UP000278222"/>
    </source>
</evidence>
<comment type="caution">
    <text evidence="4">The sequence shown here is derived from an EMBL/GenBank/DDBJ whole genome shotgun (WGS) entry which is preliminary data.</text>
</comment>
<comment type="similarity">
    <text evidence="1">Belongs to the peptidase M81 family.</text>
</comment>
<dbReference type="PIRSF" id="PIRSF012702">
    <property type="entry name" value="UCP012702"/>
    <property type="match status" value="1"/>
</dbReference>
<keyword evidence="1" id="KW-0482">Metalloprotease</keyword>
<dbReference type="Pfam" id="PF07171">
    <property type="entry name" value="MlrC_C"/>
    <property type="match status" value="1"/>
</dbReference>
<dbReference type="RefSeq" id="WP_123692824.1">
    <property type="nucleotide sequence ID" value="NZ_AP019700.1"/>
</dbReference>
<dbReference type="GO" id="GO:0006508">
    <property type="term" value="P:proteolysis"/>
    <property type="evidence" value="ECO:0007669"/>
    <property type="project" value="UniProtKB-KW"/>
</dbReference>
<name>A0A3N1L290_9PROT</name>
<evidence type="ECO:0000313" key="4">
    <source>
        <dbReference type="EMBL" id="ROP84708.1"/>
    </source>
</evidence>
<proteinExistence type="inferred from homology"/>
<dbReference type="GO" id="GO:0008237">
    <property type="term" value="F:metallopeptidase activity"/>
    <property type="evidence" value="ECO:0007669"/>
    <property type="project" value="UniProtKB-KW"/>
</dbReference>
<comment type="cofactor">
    <cofactor evidence="1">
        <name>Zn(2+)</name>
        <dbReference type="ChEBI" id="CHEBI:29105"/>
    </cofactor>
    <text evidence="1">Binds 1 zinc ion per subunit.</text>
</comment>
<dbReference type="InterPro" id="IPR015995">
    <property type="entry name" value="MlrC_N"/>
</dbReference>
<reference evidence="4 5" key="1">
    <citation type="submission" date="2018-11" db="EMBL/GenBank/DDBJ databases">
        <title>Genomic Encyclopedia of Type Strains, Phase IV (KMG-IV): sequencing the most valuable type-strain genomes for metagenomic binning, comparative biology and taxonomic classification.</title>
        <authorList>
            <person name="Goeker M."/>
        </authorList>
    </citation>
    <scope>NUCLEOTIDE SEQUENCE [LARGE SCALE GENOMIC DNA]</scope>
    <source>
        <strain evidence="4 5">DSM 5900</strain>
    </source>
</reference>